<name>A0A261ERP5_9BIFI</name>
<evidence type="ECO:0000313" key="2">
    <source>
        <dbReference type="Proteomes" id="UP000216454"/>
    </source>
</evidence>
<protein>
    <submittedName>
        <fullName evidence="1">Uncharacterized protein</fullName>
    </submittedName>
</protein>
<proteinExistence type="predicted"/>
<dbReference type="Proteomes" id="UP000216454">
    <property type="component" value="Unassembled WGS sequence"/>
</dbReference>
<sequence>MVRGTALRTVWLPTRLQRCLFHKEFLDQKSHWEDGTVPTSTGVSPRRAG</sequence>
<evidence type="ECO:0000313" key="1">
    <source>
        <dbReference type="EMBL" id="OZG49537.1"/>
    </source>
</evidence>
<gene>
    <name evidence="1" type="ORF">PSSU_1361</name>
</gene>
<dbReference type="EMBL" id="MWWQ01000014">
    <property type="protein sequence ID" value="OZG49537.1"/>
    <property type="molecule type" value="Genomic_DNA"/>
</dbReference>
<dbReference type="AlphaFoldDB" id="A0A261ERP5"/>
<organism evidence="1 2">
    <name type="scientific">Pseudoscardovia suis</name>
    <dbReference type="NCBI Taxonomy" id="987063"/>
    <lineage>
        <taxon>Bacteria</taxon>
        <taxon>Bacillati</taxon>
        <taxon>Actinomycetota</taxon>
        <taxon>Actinomycetes</taxon>
        <taxon>Bifidobacteriales</taxon>
        <taxon>Bifidobacteriaceae</taxon>
        <taxon>Pseudoscardovia</taxon>
    </lineage>
</organism>
<reference evidence="1 2" key="1">
    <citation type="journal article" date="2017" name="BMC Genomics">
        <title>Comparative genomic and phylogenomic analyses of the Bifidobacteriaceae family.</title>
        <authorList>
            <person name="Lugli G.A."/>
            <person name="Milani C."/>
            <person name="Turroni F."/>
            <person name="Duranti S."/>
            <person name="Mancabelli L."/>
            <person name="Mangifesta M."/>
            <person name="Ferrario C."/>
            <person name="Modesto M."/>
            <person name="Mattarelli P."/>
            <person name="Jiri K."/>
            <person name="van Sinderen D."/>
            <person name="Ventura M."/>
        </authorList>
    </citation>
    <scope>NUCLEOTIDE SEQUENCE [LARGE SCALE GENOMIC DNA]</scope>
    <source>
        <strain evidence="1 2">DSM 24744</strain>
    </source>
</reference>
<accession>A0A261ERP5</accession>
<keyword evidence="2" id="KW-1185">Reference proteome</keyword>
<comment type="caution">
    <text evidence="1">The sequence shown here is derived from an EMBL/GenBank/DDBJ whole genome shotgun (WGS) entry which is preliminary data.</text>
</comment>